<feature type="transmembrane region" description="Helical" evidence="7">
    <location>
        <begin position="61"/>
        <end position="81"/>
    </location>
</feature>
<evidence type="ECO:0000256" key="3">
    <source>
        <dbReference type="ARBA" id="ARBA00022475"/>
    </source>
</evidence>
<dbReference type="AlphaFoldDB" id="A0A918DBQ4"/>
<dbReference type="InterPro" id="IPR005115">
    <property type="entry name" value="Gly_transporter"/>
</dbReference>
<feature type="transmembrane region" description="Helical" evidence="7">
    <location>
        <begin position="6"/>
        <end position="27"/>
    </location>
</feature>
<keyword evidence="5 7" id="KW-1133">Transmembrane helix</keyword>
<organism evidence="9 10">
    <name type="scientific">Gemmobacter aquaticus</name>
    <dbReference type="NCBI Taxonomy" id="490185"/>
    <lineage>
        <taxon>Bacteria</taxon>
        <taxon>Pseudomonadati</taxon>
        <taxon>Pseudomonadota</taxon>
        <taxon>Alphaproteobacteria</taxon>
        <taxon>Rhodobacterales</taxon>
        <taxon>Paracoccaceae</taxon>
        <taxon>Gemmobacter</taxon>
    </lineage>
</organism>
<keyword evidence="10" id="KW-1185">Reference proteome</keyword>
<feature type="transmembrane region" description="Helical" evidence="7">
    <location>
        <begin position="152"/>
        <end position="170"/>
    </location>
</feature>
<dbReference type="Pfam" id="PF03458">
    <property type="entry name" value="Gly_transporter"/>
    <property type="match status" value="2"/>
</dbReference>
<evidence type="ECO:0000256" key="6">
    <source>
        <dbReference type="ARBA" id="ARBA00023136"/>
    </source>
</evidence>
<evidence type="ECO:0000256" key="4">
    <source>
        <dbReference type="ARBA" id="ARBA00022692"/>
    </source>
</evidence>
<keyword evidence="4 7" id="KW-0812">Transmembrane</keyword>
<keyword evidence="6 7" id="KW-0472">Membrane</keyword>
<evidence type="ECO:0000313" key="9">
    <source>
        <dbReference type="EMBL" id="GGO23357.1"/>
    </source>
</evidence>
<gene>
    <name evidence="9" type="ORF">GCM10010991_00620</name>
</gene>
<feature type="transmembrane region" description="Helical" evidence="7">
    <location>
        <begin position="93"/>
        <end position="113"/>
    </location>
</feature>
<evidence type="ECO:0000259" key="8">
    <source>
        <dbReference type="Pfam" id="PF03458"/>
    </source>
</evidence>
<dbReference type="Proteomes" id="UP000598196">
    <property type="component" value="Unassembled WGS sequence"/>
</dbReference>
<dbReference type="PANTHER" id="PTHR30506:SF3">
    <property type="entry name" value="UPF0126 INNER MEMBRANE PROTEIN YADS-RELATED"/>
    <property type="match status" value="1"/>
</dbReference>
<sequence>MAEMTDILRLLDLASVVVFAVTGALVASRNQMDIVGFMWLGVVTGIGGGTVRDLLLDVPVFWVVNSTPLALCLGAAALVHFTAHLVASRYRILLYLDAFGMALVTTVGTAKAHDLGTGSLIAVCMGVITASVGGILRDLLGQEPSILLRRDIYVTAAALGSVVFLVAEGFGLPRLAAMGLAVSAAFGLRALAIRFDIYLPVFRPRPGRVPDSRGEVE</sequence>
<feature type="domain" description="Glycine transporter" evidence="8">
    <location>
        <begin position="10"/>
        <end position="82"/>
    </location>
</feature>
<reference evidence="9 10" key="1">
    <citation type="journal article" date="2014" name="Int. J. Syst. Evol. Microbiol.">
        <title>Complete genome sequence of Corynebacterium casei LMG S-19264T (=DSM 44701T), isolated from a smear-ripened cheese.</title>
        <authorList>
            <consortium name="US DOE Joint Genome Institute (JGI-PGF)"/>
            <person name="Walter F."/>
            <person name="Albersmeier A."/>
            <person name="Kalinowski J."/>
            <person name="Ruckert C."/>
        </authorList>
    </citation>
    <scope>NUCLEOTIDE SEQUENCE [LARGE SCALE GENOMIC DNA]</scope>
    <source>
        <strain evidence="9 10">CGMCC 1.7029</strain>
    </source>
</reference>
<comment type="subcellular location">
    <subcellularLocation>
        <location evidence="1">Cell membrane</location>
        <topology evidence="1">Multi-pass membrane protein</topology>
    </subcellularLocation>
</comment>
<dbReference type="GO" id="GO:0005886">
    <property type="term" value="C:plasma membrane"/>
    <property type="evidence" value="ECO:0007669"/>
    <property type="project" value="UniProtKB-SubCell"/>
</dbReference>
<evidence type="ECO:0000256" key="2">
    <source>
        <dbReference type="ARBA" id="ARBA00008193"/>
    </source>
</evidence>
<feature type="domain" description="Glycine transporter" evidence="8">
    <location>
        <begin position="95"/>
        <end position="166"/>
    </location>
</feature>
<proteinExistence type="inferred from homology"/>
<evidence type="ECO:0000256" key="5">
    <source>
        <dbReference type="ARBA" id="ARBA00022989"/>
    </source>
</evidence>
<dbReference type="EMBL" id="BMLP01000001">
    <property type="protein sequence ID" value="GGO23357.1"/>
    <property type="molecule type" value="Genomic_DNA"/>
</dbReference>
<evidence type="ECO:0000256" key="7">
    <source>
        <dbReference type="SAM" id="Phobius"/>
    </source>
</evidence>
<evidence type="ECO:0000256" key="1">
    <source>
        <dbReference type="ARBA" id="ARBA00004651"/>
    </source>
</evidence>
<feature type="transmembrane region" description="Helical" evidence="7">
    <location>
        <begin position="34"/>
        <end position="55"/>
    </location>
</feature>
<feature type="transmembrane region" description="Helical" evidence="7">
    <location>
        <begin position="119"/>
        <end position="140"/>
    </location>
</feature>
<evidence type="ECO:0000313" key="10">
    <source>
        <dbReference type="Proteomes" id="UP000598196"/>
    </source>
</evidence>
<dbReference type="PANTHER" id="PTHR30506">
    <property type="entry name" value="INNER MEMBRANE PROTEIN"/>
    <property type="match status" value="1"/>
</dbReference>
<name>A0A918DBQ4_9RHOB</name>
<keyword evidence="3" id="KW-1003">Cell membrane</keyword>
<feature type="transmembrane region" description="Helical" evidence="7">
    <location>
        <begin position="176"/>
        <end position="195"/>
    </location>
</feature>
<comment type="caution">
    <text evidence="9">The sequence shown here is derived from an EMBL/GenBank/DDBJ whole genome shotgun (WGS) entry which is preliminary data.</text>
</comment>
<protein>
    <submittedName>
        <fullName evidence="9">Membrane protein</fullName>
    </submittedName>
</protein>
<accession>A0A918DBQ4</accession>
<comment type="similarity">
    <text evidence="2">Belongs to the UPF0126 family.</text>
</comment>